<gene>
    <name evidence="1" type="ORF">E2C01_020783</name>
</gene>
<evidence type="ECO:0000313" key="1">
    <source>
        <dbReference type="EMBL" id="MPC27610.1"/>
    </source>
</evidence>
<reference evidence="1 2" key="1">
    <citation type="submission" date="2019-05" db="EMBL/GenBank/DDBJ databases">
        <title>Another draft genome of Portunus trituberculatus and its Hox gene families provides insights of decapod evolution.</title>
        <authorList>
            <person name="Jeong J.-H."/>
            <person name="Song I."/>
            <person name="Kim S."/>
            <person name="Choi T."/>
            <person name="Kim D."/>
            <person name="Ryu S."/>
            <person name="Kim W."/>
        </authorList>
    </citation>
    <scope>NUCLEOTIDE SEQUENCE [LARGE SCALE GENOMIC DNA]</scope>
    <source>
        <tissue evidence="1">Muscle</tissue>
    </source>
</reference>
<dbReference type="Proteomes" id="UP000324222">
    <property type="component" value="Unassembled WGS sequence"/>
</dbReference>
<protein>
    <submittedName>
        <fullName evidence="1">Uncharacterized protein</fullName>
    </submittedName>
</protein>
<proteinExistence type="predicted"/>
<sequence length="174" mass="19512">MHIFGQILGAVSPRHQQQHQGRQHASQGHLCTLVMWTPYVYNCKTWNSQRALICLSPPLAHLHAAFWSINPSNYIPMTAAQRDSTTTPPSLSARHRHPFTTIYKWGTSLQSPSPSPSPSHHHSISLQYPLPHHHTSIPLITATHTHAANQPPLPSIPPCSLFTTTTLFSHFLHR</sequence>
<accession>A0A5B7E140</accession>
<evidence type="ECO:0000313" key="2">
    <source>
        <dbReference type="Proteomes" id="UP000324222"/>
    </source>
</evidence>
<dbReference type="EMBL" id="VSRR010001775">
    <property type="protein sequence ID" value="MPC27610.1"/>
    <property type="molecule type" value="Genomic_DNA"/>
</dbReference>
<comment type="caution">
    <text evidence="1">The sequence shown here is derived from an EMBL/GenBank/DDBJ whole genome shotgun (WGS) entry which is preliminary data.</text>
</comment>
<name>A0A5B7E140_PORTR</name>
<dbReference type="AlphaFoldDB" id="A0A5B7E140"/>
<keyword evidence="2" id="KW-1185">Reference proteome</keyword>
<organism evidence="1 2">
    <name type="scientific">Portunus trituberculatus</name>
    <name type="common">Swimming crab</name>
    <name type="synonym">Neptunus trituberculatus</name>
    <dbReference type="NCBI Taxonomy" id="210409"/>
    <lineage>
        <taxon>Eukaryota</taxon>
        <taxon>Metazoa</taxon>
        <taxon>Ecdysozoa</taxon>
        <taxon>Arthropoda</taxon>
        <taxon>Crustacea</taxon>
        <taxon>Multicrustacea</taxon>
        <taxon>Malacostraca</taxon>
        <taxon>Eumalacostraca</taxon>
        <taxon>Eucarida</taxon>
        <taxon>Decapoda</taxon>
        <taxon>Pleocyemata</taxon>
        <taxon>Brachyura</taxon>
        <taxon>Eubrachyura</taxon>
        <taxon>Portunoidea</taxon>
        <taxon>Portunidae</taxon>
        <taxon>Portuninae</taxon>
        <taxon>Portunus</taxon>
    </lineage>
</organism>